<feature type="domain" description="Thioesterase" evidence="2">
    <location>
        <begin position="49"/>
        <end position="120"/>
    </location>
</feature>
<dbReference type="InterPro" id="IPR052723">
    <property type="entry name" value="Acyl-CoA_thioesterase_PaaI"/>
</dbReference>
<gene>
    <name evidence="3" type="ORF">HYY65_00030</name>
</gene>
<protein>
    <submittedName>
        <fullName evidence="3">Hotdog fold thioesterase</fullName>
    </submittedName>
</protein>
<comment type="caution">
    <text evidence="3">The sequence shown here is derived from an EMBL/GenBank/DDBJ whole genome shotgun (WGS) entry which is preliminary data.</text>
</comment>
<dbReference type="Gene3D" id="3.10.129.10">
    <property type="entry name" value="Hotdog Thioesterase"/>
    <property type="match status" value="1"/>
</dbReference>
<dbReference type="PANTHER" id="PTHR42856">
    <property type="entry name" value="ACYL-COENZYME A THIOESTERASE PAAI"/>
    <property type="match status" value="1"/>
</dbReference>
<dbReference type="NCBIfam" id="TIGR00369">
    <property type="entry name" value="unchar_dom_1"/>
    <property type="match status" value="1"/>
</dbReference>
<dbReference type="Proteomes" id="UP000741360">
    <property type="component" value="Unassembled WGS sequence"/>
</dbReference>
<evidence type="ECO:0000259" key="2">
    <source>
        <dbReference type="Pfam" id="PF03061"/>
    </source>
</evidence>
<evidence type="ECO:0000313" key="3">
    <source>
        <dbReference type="EMBL" id="MBI3013464.1"/>
    </source>
</evidence>
<name>A0A932LYW0_UNCTE</name>
<proteinExistence type="predicted"/>
<accession>A0A932LYW0</accession>
<organism evidence="3 4">
    <name type="scientific">Tectimicrobiota bacterium</name>
    <dbReference type="NCBI Taxonomy" id="2528274"/>
    <lineage>
        <taxon>Bacteria</taxon>
        <taxon>Pseudomonadati</taxon>
        <taxon>Nitrospinota/Tectimicrobiota group</taxon>
        <taxon>Candidatus Tectimicrobiota</taxon>
    </lineage>
</organism>
<dbReference type="InterPro" id="IPR003736">
    <property type="entry name" value="PAAI_dom"/>
</dbReference>
<reference evidence="3" key="1">
    <citation type="submission" date="2020-07" db="EMBL/GenBank/DDBJ databases">
        <title>Huge and variable diversity of episymbiotic CPR bacteria and DPANN archaea in groundwater ecosystems.</title>
        <authorList>
            <person name="He C.Y."/>
            <person name="Keren R."/>
            <person name="Whittaker M."/>
            <person name="Farag I.F."/>
            <person name="Doudna J."/>
            <person name="Cate J.H.D."/>
            <person name="Banfield J.F."/>
        </authorList>
    </citation>
    <scope>NUCLEOTIDE SEQUENCE</scope>
    <source>
        <strain evidence="3">NC_groundwater_717_Ag_S-0.2um_59_8</strain>
    </source>
</reference>
<dbReference type="CDD" id="cd03443">
    <property type="entry name" value="PaaI_thioesterase"/>
    <property type="match status" value="1"/>
</dbReference>
<evidence type="ECO:0000256" key="1">
    <source>
        <dbReference type="ARBA" id="ARBA00022801"/>
    </source>
</evidence>
<keyword evidence="1" id="KW-0378">Hydrolase</keyword>
<dbReference type="GO" id="GO:0016289">
    <property type="term" value="F:acyl-CoA hydrolase activity"/>
    <property type="evidence" value="ECO:0007669"/>
    <property type="project" value="TreeGrafter"/>
</dbReference>
<evidence type="ECO:0000313" key="4">
    <source>
        <dbReference type="Proteomes" id="UP000741360"/>
    </source>
</evidence>
<dbReference type="PANTHER" id="PTHR42856:SF1">
    <property type="entry name" value="ACYL-COENZYME A THIOESTERASE PAAI"/>
    <property type="match status" value="1"/>
</dbReference>
<dbReference type="InterPro" id="IPR029069">
    <property type="entry name" value="HotDog_dom_sf"/>
</dbReference>
<dbReference type="AlphaFoldDB" id="A0A932LYW0"/>
<dbReference type="Pfam" id="PF03061">
    <property type="entry name" value="4HBT"/>
    <property type="match status" value="1"/>
</dbReference>
<dbReference type="SUPFAM" id="SSF54637">
    <property type="entry name" value="Thioesterase/thiol ester dehydrase-isomerase"/>
    <property type="match status" value="1"/>
</dbReference>
<dbReference type="EMBL" id="JACPSX010000001">
    <property type="protein sequence ID" value="MBI3013464.1"/>
    <property type="molecule type" value="Genomic_DNA"/>
</dbReference>
<dbReference type="InterPro" id="IPR006683">
    <property type="entry name" value="Thioestr_dom"/>
</dbReference>
<sequence length="135" mass="14702">MGAESLDLLREKLQQDPFARALGIRLLLLEKGLARLEMPLGEHTRNFLGMTHGAAIFALADQAFAAACNSHGERSVAFNVTISFLAPPRGDRLVAEARELSRSKNVGVYHIQVNDADGSAVAEVQGLAYRRSERT</sequence>